<dbReference type="InterPro" id="IPR006762">
    <property type="entry name" value="Gtr1_RagA"/>
</dbReference>
<evidence type="ECO:0000256" key="2">
    <source>
        <dbReference type="ARBA" id="ARBA00022741"/>
    </source>
</evidence>
<evidence type="ECO:0000256" key="1">
    <source>
        <dbReference type="ARBA" id="ARBA00007756"/>
    </source>
</evidence>
<dbReference type="Pfam" id="PF04670">
    <property type="entry name" value="Gtr1_RagA"/>
    <property type="match status" value="1"/>
</dbReference>
<organism evidence="6 7">
    <name type="scientific">Necator americanus</name>
    <name type="common">Human hookworm</name>
    <dbReference type="NCBI Taxonomy" id="51031"/>
    <lineage>
        <taxon>Eukaryota</taxon>
        <taxon>Metazoa</taxon>
        <taxon>Ecdysozoa</taxon>
        <taxon>Nematoda</taxon>
        <taxon>Chromadorea</taxon>
        <taxon>Rhabditida</taxon>
        <taxon>Rhabditina</taxon>
        <taxon>Rhabditomorpha</taxon>
        <taxon>Strongyloidea</taxon>
        <taxon>Ancylostomatidae</taxon>
        <taxon>Bunostominae</taxon>
        <taxon>Necator</taxon>
    </lineage>
</organism>
<comment type="caution">
    <text evidence="6">The sequence shown here is derived from an EMBL/GenBank/DDBJ whole genome shotgun (WGS) entry which is preliminary data.</text>
</comment>
<dbReference type="PANTHER" id="PTHR11259">
    <property type="entry name" value="RAS-RELATED GTP BINDING RAG/GTR YEAST"/>
    <property type="match status" value="1"/>
</dbReference>
<keyword evidence="3 5" id="KW-0342">GTP-binding</keyword>
<accession>A0ABR1EJR5</accession>
<evidence type="ECO:0000256" key="3">
    <source>
        <dbReference type="ARBA" id="ARBA00023134"/>
    </source>
</evidence>
<dbReference type="InterPro" id="IPR027417">
    <property type="entry name" value="P-loop_NTPase"/>
</dbReference>
<name>A0ABR1EJR5_NECAM</name>
<evidence type="ECO:0000256" key="5">
    <source>
        <dbReference type="RuleBase" id="RU367014"/>
    </source>
</evidence>
<sequence>MERLDCTERKLLRRLLGYFWPRVCHNEDLYAEIVVVYRRMTRGKHQHLAPSSKVAKLEEATWPKTEVREYGIVTNGLILCKLSQKIEKVGQSCVQGRHTSAKMRVIASDDDISPPIKSGKTSIRKVVFQKMSPNETLFVESTARVTKDVIASSFINFETLEFPGQMDPFDSSLDPVATFRRCGNTFAELV</sequence>
<reference evidence="6 7" key="1">
    <citation type="submission" date="2023-08" db="EMBL/GenBank/DDBJ databases">
        <title>A Necator americanus chromosomal reference genome.</title>
        <authorList>
            <person name="Ilik V."/>
            <person name="Petrzelkova K.J."/>
            <person name="Pardy F."/>
            <person name="Fuh T."/>
            <person name="Niatou-Singa F.S."/>
            <person name="Gouil Q."/>
            <person name="Baker L."/>
            <person name="Ritchie M.E."/>
            <person name="Jex A.R."/>
            <person name="Gazzola D."/>
            <person name="Li H."/>
            <person name="Toshio Fujiwara R."/>
            <person name="Zhan B."/>
            <person name="Aroian R.V."/>
            <person name="Pafco B."/>
            <person name="Schwarz E.M."/>
        </authorList>
    </citation>
    <scope>NUCLEOTIDE SEQUENCE [LARGE SCALE GENOMIC DNA]</scope>
    <source>
        <strain evidence="6 7">Aroian</strain>
        <tissue evidence="6">Whole animal</tissue>
    </source>
</reference>
<protein>
    <submittedName>
        <fullName evidence="6">Uncharacterized protein</fullName>
    </submittedName>
</protein>
<dbReference type="EMBL" id="JAVFWL010000006">
    <property type="protein sequence ID" value="KAK6762929.1"/>
    <property type="molecule type" value="Genomic_DNA"/>
</dbReference>
<evidence type="ECO:0000313" key="6">
    <source>
        <dbReference type="EMBL" id="KAK6762929.1"/>
    </source>
</evidence>
<gene>
    <name evidence="6" type="primary">Necator_chrX.g23748</name>
    <name evidence="6" type="ORF">RB195_023584</name>
</gene>
<evidence type="ECO:0000313" key="7">
    <source>
        <dbReference type="Proteomes" id="UP001303046"/>
    </source>
</evidence>
<dbReference type="Proteomes" id="UP001303046">
    <property type="component" value="Unassembled WGS sequence"/>
</dbReference>
<comment type="catalytic activity">
    <reaction evidence="4">
        <text>GTP + H2O = GDP + phosphate + H(+)</text>
        <dbReference type="Rhea" id="RHEA:19669"/>
        <dbReference type="ChEBI" id="CHEBI:15377"/>
        <dbReference type="ChEBI" id="CHEBI:15378"/>
        <dbReference type="ChEBI" id="CHEBI:37565"/>
        <dbReference type="ChEBI" id="CHEBI:43474"/>
        <dbReference type="ChEBI" id="CHEBI:58189"/>
    </reaction>
    <physiologicalReaction direction="left-to-right" evidence="4">
        <dbReference type="Rhea" id="RHEA:19670"/>
    </physiologicalReaction>
</comment>
<keyword evidence="7" id="KW-1185">Reference proteome</keyword>
<comment type="similarity">
    <text evidence="1 5">Belongs to the GTR/RAG GTP-binding protein family.</text>
</comment>
<evidence type="ECO:0000256" key="4">
    <source>
        <dbReference type="ARBA" id="ARBA00049117"/>
    </source>
</evidence>
<proteinExistence type="inferred from homology"/>
<dbReference type="Gene3D" id="3.40.50.300">
    <property type="entry name" value="P-loop containing nucleotide triphosphate hydrolases"/>
    <property type="match status" value="1"/>
</dbReference>
<keyword evidence="2 5" id="KW-0547">Nucleotide-binding</keyword>
<dbReference type="PANTHER" id="PTHR11259:SF2">
    <property type="entry name" value="GH16429P"/>
    <property type="match status" value="1"/>
</dbReference>